<dbReference type="Pfam" id="PF08238">
    <property type="entry name" value="Sel1"/>
    <property type="match status" value="3"/>
</dbReference>
<evidence type="ECO:0000313" key="2">
    <source>
        <dbReference type="EMBL" id="OYQ09360.1"/>
    </source>
</evidence>
<dbReference type="SUPFAM" id="SSF81901">
    <property type="entry name" value="HCP-like"/>
    <property type="match status" value="1"/>
</dbReference>
<name>A0AAP7ZHW8_RALSL</name>
<proteinExistence type="predicted"/>
<gene>
    <name evidence="2" type="ORF">B7R77_20750</name>
</gene>
<sequence length="436" mass="48180">MNKRTVILVLACLAGACTHKEKTPLDSLPDMSAVRANLAFTCVHEADHLPQLDPEADQLFQYGRYLQKKDGPKNFNEVVRYYRIAAAHGHYKANNNLQGLVSQGIAESPDASKETIDLAAQLVNQGIPGGYYDIGHYLELGYGLKQDTEMALRYMRKAADLGNPDAQYYVGEKLAPIDNAPTIARQMWQCATDQGHDKAANALGIDLKGSKLYPDATRAFQQGAMSGSSMAASFLQDAFNNPPQSDQLNYLALPHDPERSRRYELIWTFLKDNDGRNPKVPDINKIVPLPPAKLPPWDGTFQWEKDQAAAVPPQKPSDELIERLSQAKHLDPATGLPLAKPAQVAQAETEVAPPPVRLPLGTVARTGESCPQDGVWCVSLTKGMVADAERSFLKGMQLPSLTIYRPRRFAWMDNWMGVRQETVAATWKLVGYLDEA</sequence>
<evidence type="ECO:0000259" key="1">
    <source>
        <dbReference type="Pfam" id="PF19933"/>
    </source>
</evidence>
<dbReference type="InterPro" id="IPR006597">
    <property type="entry name" value="Sel1-like"/>
</dbReference>
<comment type="caution">
    <text evidence="2">The sequence shown here is derived from an EMBL/GenBank/DDBJ whole genome shotgun (WGS) entry which is preliminary data.</text>
</comment>
<accession>A0AAP7ZHW8</accession>
<organism evidence="2 3">
    <name type="scientific">Ralstonia solanacearum K60</name>
    <dbReference type="NCBI Taxonomy" id="1091042"/>
    <lineage>
        <taxon>Bacteria</taxon>
        <taxon>Pseudomonadati</taxon>
        <taxon>Pseudomonadota</taxon>
        <taxon>Betaproteobacteria</taxon>
        <taxon>Burkholderiales</taxon>
        <taxon>Burkholderiaceae</taxon>
        <taxon>Ralstonia</taxon>
        <taxon>Ralstonia solanacearum species complex</taxon>
    </lineage>
</organism>
<reference evidence="2 3" key="1">
    <citation type="submission" date="2017-04" db="EMBL/GenBank/DDBJ databases">
        <title>Genome Announcement: Closed genomes of Ralstonia solanacearum strains K60, UW551, and UW700.</title>
        <authorList>
            <person name="Hayes M."/>
            <person name="Macintyre A.M."/>
            <person name="Allen C."/>
        </authorList>
    </citation>
    <scope>NUCLEOTIDE SEQUENCE [LARGE SCALE GENOMIC DNA]</scope>
    <source>
        <strain evidence="2 3">UW25</strain>
    </source>
</reference>
<dbReference type="Gene3D" id="1.25.40.10">
    <property type="entry name" value="Tetratricopeptide repeat domain"/>
    <property type="match status" value="1"/>
</dbReference>
<dbReference type="RefSeq" id="WP_211080299.1">
    <property type="nucleotide sequence ID" value="NZ_NCTK01000002.1"/>
</dbReference>
<dbReference type="InterPro" id="IPR045653">
    <property type="entry name" value="DUF6396"/>
</dbReference>
<dbReference type="EMBL" id="NCTK01000002">
    <property type="protein sequence ID" value="OYQ09360.1"/>
    <property type="molecule type" value="Genomic_DNA"/>
</dbReference>
<dbReference type="Pfam" id="PF19933">
    <property type="entry name" value="DUF6396"/>
    <property type="match status" value="1"/>
</dbReference>
<dbReference type="AlphaFoldDB" id="A0AAP7ZHW8"/>
<dbReference type="PANTHER" id="PTHR11102:SF160">
    <property type="entry name" value="ERAD-ASSOCIATED E3 UBIQUITIN-PROTEIN LIGASE COMPONENT HRD3"/>
    <property type="match status" value="1"/>
</dbReference>
<dbReference type="InterPro" id="IPR050767">
    <property type="entry name" value="Sel1_AlgK"/>
</dbReference>
<dbReference type="Proteomes" id="UP000216164">
    <property type="component" value="Unassembled WGS sequence"/>
</dbReference>
<dbReference type="PROSITE" id="PS51257">
    <property type="entry name" value="PROKAR_LIPOPROTEIN"/>
    <property type="match status" value="1"/>
</dbReference>
<evidence type="ECO:0000313" key="3">
    <source>
        <dbReference type="Proteomes" id="UP000216164"/>
    </source>
</evidence>
<dbReference type="SMART" id="SM00671">
    <property type="entry name" value="SEL1"/>
    <property type="match status" value="2"/>
</dbReference>
<dbReference type="InterPro" id="IPR011990">
    <property type="entry name" value="TPR-like_helical_dom_sf"/>
</dbReference>
<dbReference type="PANTHER" id="PTHR11102">
    <property type="entry name" value="SEL-1-LIKE PROTEIN"/>
    <property type="match status" value="1"/>
</dbReference>
<feature type="domain" description="DUF6396" evidence="1">
    <location>
        <begin position="231"/>
        <end position="338"/>
    </location>
</feature>
<protein>
    <recommendedName>
        <fullName evidence="1">DUF6396 domain-containing protein</fullName>
    </recommendedName>
</protein>